<evidence type="ECO:0000256" key="3">
    <source>
        <dbReference type="ARBA" id="ARBA00022771"/>
    </source>
</evidence>
<organism evidence="7 8">
    <name type="scientific">Asbolus verrucosus</name>
    <name type="common">Desert ironclad beetle</name>
    <dbReference type="NCBI Taxonomy" id="1661398"/>
    <lineage>
        <taxon>Eukaryota</taxon>
        <taxon>Metazoa</taxon>
        <taxon>Ecdysozoa</taxon>
        <taxon>Arthropoda</taxon>
        <taxon>Hexapoda</taxon>
        <taxon>Insecta</taxon>
        <taxon>Pterygota</taxon>
        <taxon>Neoptera</taxon>
        <taxon>Endopterygota</taxon>
        <taxon>Coleoptera</taxon>
        <taxon>Polyphaga</taxon>
        <taxon>Cucujiformia</taxon>
        <taxon>Tenebrionidae</taxon>
        <taxon>Pimeliinae</taxon>
        <taxon>Asbolus</taxon>
    </lineage>
</organism>
<evidence type="ECO:0000256" key="2">
    <source>
        <dbReference type="ARBA" id="ARBA00022737"/>
    </source>
</evidence>
<feature type="domain" description="C2H2-type" evidence="6">
    <location>
        <begin position="91"/>
        <end position="118"/>
    </location>
</feature>
<name>A0A482V7L8_ASBVE</name>
<keyword evidence="1" id="KW-0479">Metal-binding</keyword>
<evidence type="ECO:0000256" key="4">
    <source>
        <dbReference type="ARBA" id="ARBA00022833"/>
    </source>
</evidence>
<comment type="caution">
    <text evidence="7">The sequence shown here is derived from an EMBL/GenBank/DDBJ whole genome shotgun (WGS) entry which is preliminary data.</text>
</comment>
<dbReference type="PANTHER" id="PTHR24408">
    <property type="entry name" value="ZINC FINGER PROTEIN"/>
    <property type="match status" value="1"/>
</dbReference>
<evidence type="ECO:0000313" key="7">
    <source>
        <dbReference type="EMBL" id="RZB39184.1"/>
    </source>
</evidence>
<keyword evidence="4" id="KW-0862">Zinc</keyword>
<evidence type="ECO:0000256" key="5">
    <source>
        <dbReference type="PROSITE-ProRule" id="PRU00042"/>
    </source>
</evidence>
<proteinExistence type="predicted"/>
<reference evidence="7 8" key="1">
    <citation type="submission" date="2017-03" db="EMBL/GenBank/DDBJ databases">
        <title>Genome of the blue death feigning beetle - Asbolus verrucosus.</title>
        <authorList>
            <person name="Rider S.D."/>
        </authorList>
    </citation>
    <scope>NUCLEOTIDE SEQUENCE [LARGE SCALE GENOMIC DNA]</scope>
    <source>
        <strain evidence="7">Butters</strain>
        <tissue evidence="7">Head and leg muscle</tissue>
    </source>
</reference>
<dbReference type="SUPFAM" id="SSF57667">
    <property type="entry name" value="beta-beta-alpha zinc fingers"/>
    <property type="match status" value="2"/>
</dbReference>
<dbReference type="SMART" id="SM00355">
    <property type="entry name" value="ZnF_C2H2"/>
    <property type="match status" value="4"/>
</dbReference>
<dbReference type="EMBL" id="QDEB01130526">
    <property type="protein sequence ID" value="RZB39184.1"/>
    <property type="molecule type" value="Genomic_DNA"/>
</dbReference>
<dbReference type="OrthoDB" id="10004641at2759"/>
<keyword evidence="8" id="KW-1185">Reference proteome</keyword>
<sequence>MIDVVLFVFCHREEIVVNDGVFVGPQKPFACEDCGKKYVWYCGLSQHRKYQCGKEPQFLCGETGCSYKTHLKGNLKRHMKTMHKYSDCGPFSCTTCGRMYKAKRSLWRHQKYECQKEPAFKCPVCPYRAKQKSTVVGHMMSKHQFLNQLKHQSYECVMLNKK</sequence>
<keyword evidence="3 5" id="KW-0863">Zinc-finger</keyword>
<dbReference type="Pfam" id="PF13909">
    <property type="entry name" value="zf-H2C2_5"/>
    <property type="match status" value="1"/>
</dbReference>
<dbReference type="Gene3D" id="3.30.160.60">
    <property type="entry name" value="Classic Zinc Finger"/>
    <property type="match status" value="2"/>
</dbReference>
<accession>A0A482V7L8</accession>
<dbReference type="InterPro" id="IPR013087">
    <property type="entry name" value="Znf_C2H2_type"/>
</dbReference>
<dbReference type="Pfam" id="PF00096">
    <property type="entry name" value="zf-C2H2"/>
    <property type="match status" value="1"/>
</dbReference>
<dbReference type="GO" id="GO:0000981">
    <property type="term" value="F:DNA-binding transcription factor activity, RNA polymerase II-specific"/>
    <property type="evidence" value="ECO:0007669"/>
    <property type="project" value="TreeGrafter"/>
</dbReference>
<evidence type="ECO:0000256" key="1">
    <source>
        <dbReference type="ARBA" id="ARBA00022723"/>
    </source>
</evidence>
<dbReference type="GO" id="GO:0005634">
    <property type="term" value="C:nucleus"/>
    <property type="evidence" value="ECO:0007669"/>
    <property type="project" value="TreeGrafter"/>
</dbReference>
<dbReference type="GO" id="GO:0043565">
    <property type="term" value="F:sequence-specific DNA binding"/>
    <property type="evidence" value="ECO:0007669"/>
    <property type="project" value="TreeGrafter"/>
</dbReference>
<feature type="domain" description="C2H2-type" evidence="6">
    <location>
        <begin position="29"/>
        <end position="56"/>
    </location>
</feature>
<gene>
    <name evidence="7" type="ORF">BDFB_000072</name>
</gene>
<evidence type="ECO:0000313" key="8">
    <source>
        <dbReference type="Proteomes" id="UP000292052"/>
    </source>
</evidence>
<dbReference type="AlphaFoldDB" id="A0A482V7L8"/>
<dbReference type="PANTHER" id="PTHR24408:SF58">
    <property type="entry name" value="TRANSCRIPTION FACTOR (TFIIIA), PUTATIVE (AFU_ORTHOLOGUE AFUA_1G05150)-RELATED"/>
    <property type="match status" value="1"/>
</dbReference>
<dbReference type="InterPro" id="IPR036236">
    <property type="entry name" value="Znf_C2H2_sf"/>
</dbReference>
<protein>
    <recommendedName>
        <fullName evidence="6">C2H2-type domain-containing protein</fullName>
    </recommendedName>
</protein>
<evidence type="ECO:0000259" key="6">
    <source>
        <dbReference type="PROSITE" id="PS50157"/>
    </source>
</evidence>
<dbReference type="Proteomes" id="UP000292052">
    <property type="component" value="Unassembled WGS sequence"/>
</dbReference>
<dbReference type="PROSITE" id="PS50157">
    <property type="entry name" value="ZINC_FINGER_C2H2_2"/>
    <property type="match status" value="2"/>
</dbReference>
<keyword evidence="2" id="KW-0677">Repeat</keyword>
<dbReference type="GO" id="GO:0008270">
    <property type="term" value="F:zinc ion binding"/>
    <property type="evidence" value="ECO:0007669"/>
    <property type="project" value="UniProtKB-KW"/>
</dbReference>